<proteinExistence type="predicted"/>
<dbReference type="EMBL" id="JABEYB010000013">
    <property type="protein sequence ID" value="NNU77540.1"/>
    <property type="molecule type" value="Genomic_DNA"/>
</dbReference>
<name>A0A7Y3SY82_9CLOT</name>
<evidence type="ECO:0000313" key="2">
    <source>
        <dbReference type="EMBL" id="NNU77540.1"/>
    </source>
</evidence>
<accession>A0A7Y3SY82</accession>
<dbReference type="InterPro" id="IPR041581">
    <property type="entry name" value="Glyoxalase_6"/>
</dbReference>
<organism evidence="2 3">
    <name type="scientific">Clostridium estertheticum</name>
    <dbReference type="NCBI Taxonomy" id="238834"/>
    <lineage>
        <taxon>Bacteria</taxon>
        <taxon>Bacillati</taxon>
        <taxon>Bacillota</taxon>
        <taxon>Clostridia</taxon>
        <taxon>Eubacteriales</taxon>
        <taxon>Clostridiaceae</taxon>
        <taxon>Clostridium</taxon>
    </lineage>
</organism>
<dbReference type="AlphaFoldDB" id="A0A7Y3SY82"/>
<reference evidence="2 3" key="1">
    <citation type="submission" date="2020-05" db="EMBL/GenBank/DDBJ databases">
        <title>Complete genome of Clostridium estertheticum subspecies estertheticum, isolated from Vacuum packed lamb meat from New Zealand imported to Switzerland.</title>
        <authorList>
            <person name="Wambui J."/>
            <person name="Stevens M.J.A."/>
            <person name="Stephan R."/>
        </authorList>
    </citation>
    <scope>NUCLEOTIDE SEQUENCE [LARGE SCALE GENOMIC DNA]</scope>
    <source>
        <strain evidence="2 3">CEST001</strain>
    </source>
</reference>
<comment type="caution">
    <text evidence="2">The sequence shown here is derived from an EMBL/GenBank/DDBJ whole genome shotgun (WGS) entry which is preliminary data.</text>
</comment>
<protein>
    <submittedName>
        <fullName evidence="2">VOC family protein</fullName>
    </submittedName>
</protein>
<gene>
    <name evidence="2" type="ORF">HLQ16_16520</name>
</gene>
<evidence type="ECO:0000259" key="1">
    <source>
        <dbReference type="Pfam" id="PF18029"/>
    </source>
</evidence>
<dbReference type="Proteomes" id="UP000531659">
    <property type="component" value="Unassembled WGS sequence"/>
</dbReference>
<evidence type="ECO:0000313" key="3">
    <source>
        <dbReference type="Proteomes" id="UP000531659"/>
    </source>
</evidence>
<feature type="domain" description="Glyoxalase-like" evidence="1">
    <location>
        <begin position="2"/>
        <end position="41"/>
    </location>
</feature>
<dbReference type="Gene3D" id="3.10.180.10">
    <property type="entry name" value="2,3-Dihydroxybiphenyl 1,2-Dioxygenase, domain 1"/>
    <property type="match status" value="1"/>
</dbReference>
<dbReference type="InterPro" id="IPR029068">
    <property type="entry name" value="Glyas_Bleomycin-R_OHBP_Dase"/>
</dbReference>
<sequence>MDELDKEIAHAISCGAKLADVQFSTEWTVMIDPAGHPFCIITIP</sequence>
<dbReference type="Pfam" id="PF18029">
    <property type="entry name" value="Glyoxalase_6"/>
    <property type="match status" value="1"/>
</dbReference>